<keyword evidence="1" id="KW-0805">Transcription regulation</keyword>
<dbReference type="SMART" id="SM00418">
    <property type="entry name" value="HTH_ARSR"/>
    <property type="match status" value="1"/>
</dbReference>
<protein>
    <submittedName>
        <fullName evidence="5">Transcriptional regulator, ArsR family</fullName>
    </submittedName>
</protein>
<organism evidence="5 6">
    <name type="scientific">Seinonella peptonophila</name>
    <dbReference type="NCBI Taxonomy" id="112248"/>
    <lineage>
        <taxon>Bacteria</taxon>
        <taxon>Bacillati</taxon>
        <taxon>Bacillota</taxon>
        <taxon>Bacilli</taxon>
        <taxon>Bacillales</taxon>
        <taxon>Thermoactinomycetaceae</taxon>
        <taxon>Seinonella</taxon>
    </lineage>
</organism>
<dbReference type="GO" id="GO:0003677">
    <property type="term" value="F:DNA binding"/>
    <property type="evidence" value="ECO:0007669"/>
    <property type="project" value="UniProtKB-KW"/>
</dbReference>
<dbReference type="InterPro" id="IPR001845">
    <property type="entry name" value="HTH_ArsR_DNA-bd_dom"/>
</dbReference>
<evidence type="ECO:0000256" key="3">
    <source>
        <dbReference type="ARBA" id="ARBA00023163"/>
    </source>
</evidence>
<dbReference type="PANTHER" id="PTHR33154">
    <property type="entry name" value="TRANSCRIPTIONAL REGULATOR, ARSR FAMILY"/>
    <property type="match status" value="1"/>
</dbReference>
<accession>A0A1M4X679</accession>
<dbReference type="STRING" id="112248.SAMN05444392_104146"/>
<feature type="domain" description="HTH arsR-type" evidence="4">
    <location>
        <begin position="17"/>
        <end position="99"/>
    </location>
</feature>
<reference evidence="5 6" key="1">
    <citation type="submission" date="2016-11" db="EMBL/GenBank/DDBJ databases">
        <authorList>
            <person name="Jaros S."/>
            <person name="Januszkiewicz K."/>
            <person name="Wedrychowicz H."/>
        </authorList>
    </citation>
    <scope>NUCLEOTIDE SEQUENCE [LARGE SCALE GENOMIC DNA]</scope>
    <source>
        <strain evidence="5 6">DSM 44666</strain>
    </source>
</reference>
<proteinExistence type="predicted"/>
<keyword evidence="6" id="KW-1185">Reference proteome</keyword>
<sequence>MKHKKIDQVPTGDQMLKMLEALANPHRMRIIASLTHERSYVSELARMLQMSRPLLYMHLQRLESAGLITSSLELSSDGKAMKYVEVSPFFLQLSPELITEAVETLTTKAPNNSGKKRK</sequence>
<dbReference type="InterPro" id="IPR036390">
    <property type="entry name" value="WH_DNA-bd_sf"/>
</dbReference>
<dbReference type="OrthoDB" id="9799175at2"/>
<evidence type="ECO:0000313" key="6">
    <source>
        <dbReference type="Proteomes" id="UP000184476"/>
    </source>
</evidence>
<keyword evidence="3" id="KW-0804">Transcription</keyword>
<dbReference type="InterPro" id="IPR051081">
    <property type="entry name" value="HTH_MetalResp_TranReg"/>
</dbReference>
<evidence type="ECO:0000256" key="2">
    <source>
        <dbReference type="ARBA" id="ARBA00023125"/>
    </source>
</evidence>
<dbReference type="RefSeq" id="WP_073154535.1">
    <property type="nucleotide sequence ID" value="NZ_FQVL01000004.1"/>
</dbReference>
<name>A0A1M4X679_9BACL</name>
<dbReference type="CDD" id="cd00090">
    <property type="entry name" value="HTH_ARSR"/>
    <property type="match status" value="1"/>
</dbReference>
<dbReference type="Pfam" id="PF12840">
    <property type="entry name" value="HTH_20"/>
    <property type="match status" value="1"/>
</dbReference>
<dbReference type="InterPro" id="IPR036388">
    <property type="entry name" value="WH-like_DNA-bd_sf"/>
</dbReference>
<gene>
    <name evidence="5" type="ORF">SAMN05444392_104146</name>
</gene>
<dbReference type="PANTHER" id="PTHR33154:SF33">
    <property type="entry name" value="TRANSCRIPTIONAL REPRESSOR SDPR"/>
    <property type="match status" value="1"/>
</dbReference>
<keyword evidence="2" id="KW-0238">DNA-binding</keyword>
<dbReference type="Proteomes" id="UP000184476">
    <property type="component" value="Unassembled WGS sequence"/>
</dbReference>
<dbReference type="AlphaFoldDB" id="A0A1M4X679"/>
<dbReference type="GO" id="GO:0003700">
    <property type="term" value="F:DNA-binding transcription factor activity"/>
    <property type="evidence" value="ECO:0007669"/>
    <property type="project" value="InterPro"/>
</dbReference>
<dbReference type="EMBL" id="FQVL01000004">
    <property type="protein sequence ID" value="SHE88947.1"/>
    <property type="molecule type" value="Genomic_DNA"/>
</dbReference>
<dbReference type="Gene3D" id="1.10.10.10">
    <property type="entry name" value="Winged helix-like DNA-binding domain superfamily/Winged helix DNA-binding domain"/>
    <property type="match status" value="1"/>
</dbReference>
<evidence type="ECO:0000259" key="4">
    <source>
        <dbReference type="SMART" id="SM00418"/>
    </source>
</evidence>
<evidence type="ECO:0000256" key="1">
    <source>
        <dbReference type="ARBA" id="ARBA00023015"/>
    </source>
</evidence>
<dbReference type="InterPro" id="IPR011991">
    <property type="entry name" value="ArsR-like_HTH"/>
</dbReference>
<evidence type="ECO:0000313" key="5">
    <source>
        <dbReference type="EMBL" id="SHE88947.1"/>
    </source>
</evidence>
<dbReference type="SUPFAM" id="SSF46785">
    <property type="entry name" value="Winged helix' DNA-binding domain"/>
    <property type="match status" value="1"/>
</dbReference>